<dbReference type="SUPFAM" id="SSF53807">
    <property type="entry name" value="Helical backbone' metal receptor"/>
    <property type="match status" value="1"/>
</dbReference>
<dbReference type="PANTHER" id="PTHR30535:SF34">
    <property type="entry name" value="MOLYBDATE-BINDING PROTEIN MOLA"/>
    <property type="match status" value="1"/>
</dbReference>
<dbReference type="Gene3D" id="1.20.58.2180">
    <property type="match status" value="1"/>
</dbReference>
<dbReference type="GO" id="GO:0071281">
    <property type="term" value="P:cellular response to iron ion"/>
    <property type="evidence" value="ECO:0007669"/>
    <property type="project" value="TreeGrafter"/>
</dbReference>
<evidence type="ECO:0000313" key="3">
    <source>
        <dbReference type="EMBL" id="GEO82866.1"/>
    </source>
</evidence>
<dbReference type="InterPro" id="IPR050902">
    <property type="entry name" value="ABC_Transporter_SBP"/>
</dbReference>
<dbReference type="Proteomes" id="UP000321567">
    <property type="component" value="Unassembled WGS sequence"/>
</dbReference>
<dbReference type="RefSeq" id="WP_147164893.1">
    <property type="nucleotide sequence ID" value="NZ_BJZO01000122.1"/>
</dbReference>
<dbReference type="InterPro" id="IPR002491">
    <property type="entry name" value="ABC_transptr_periplasmic_BD"/>
</dbReference>
<dbReference type="Gene3D" id="3.40.50.1980">
    <property type="entry name" value="Nitrogenase molybdenum iron protein domain"/>
    <property type="match status" value="2"/>
</dbReference>
<dbReference type="PROSITE" id="PS50983">
    <property type="entry name" value="FE_B12_PBP"/>
    <property type="match status" value="1"/>
</dbReference>
<proteinExistence type="predicted"/>
<keyword evidence="4" id="KW-1185">Reference proteome</keyword>
<evidence type="ECO:0000313" key="4">
    <source>
        <dbReference type="Proteomes" id="UP000321567"/>
    </source>
</evidence>
<dbReference type="PANTHER" id="PTHR30535">
    <property type="entry name" value="VITAMIN B12-BINDING PROTEIN"/>
    <property type="match status" value="1"/>
</dbReference>
<organism evidence="3 4">
    <name type="scientific">Pararhodospirillum oryzae</name>
    <dbReference type="NCBI Taxonomy" id="478448"/>
    <lineage>
        <taxon>Bacteria</taxon>
        <taxon>Pseudomonadati</taxon>
        <taxon>Pseudomonadota</taxon>
        <taxon>Alphaproteobacteria</taxon>
        <taxon>Rhodospirillales</taxon>
        <taxon>Rhodospirillaceae</taxon>
        <taxon>Pararhodospirillum</taxon>
    </lineage>
</organism>
<comment type="caution">
    <text evidence="3">The sequence shown here is derived from an EMBL/GenBank/DDBJ whole genome shotgun (WGS) entry which is preliminary data.</text>
</comment>
<dbReference type="OrthoDB" id="9775594at2"/>
<gene>
    <name evidence="3" type="ORF">ROR02_29970</name>
</gene>
<protein>
    <submittedName>
        <fullName evidence="3">Iron(III) dicitrate-binding protein</fullName>
    </submittedName>
</protein>
<feature type="domain" description="Fe/B12 periplasmic-binding" evidence="2">
    <location>
        <begin position="38"/>
        <end position="304"/>
    </location>
</feature>
<keyword evidence="1" id="KW-0732">Signal</keyword>
<reference evidence="3 4" key="1">
    <citation type="submission" date="2019-07" db="EMBL/GenBank/DDBJ databases">
        <title>Whole genome shotgun sequence of Rhodospirillum oryzae NBRC 107573.</title>
        <authorList>
            <person name="Hosoyama A."/>
            <person name="Uohara A."/>
            <person name="Ohji S."/>
            <person name="Ichikawa N."/>
        </authorList>
    </citation>
    <scope>NUCLEOTIDE SEQUENCE [LARGE SCALE GENOMIC DNA]</scope>
    <source>
        <strain evidence="3 4">NBRC 107573</strain>
    </source>
</reference>
<dbReference type="Pfam" id="PF01497">
    <property type="entry name" value="Peripla_BP_2"/>
    <property type="match status" value="1"/>
</dbReference>
<sequence>MALLGALLAGVAPPAGAGEPPARDQRGAPLPASLPAHKMVTFNSALWMLLTLDQGTDRVAGASASTVRVVTTGLLGKAFPQAARVPDTVAADGFFLPNVEAILALAPDAVLQWVGRNDPAYLAPLERAGLPVVGLRENQSDADYIATARLLGTLSGQPGRAEALVERYQALYAALARDLASLVGERRPKVLYLWKDRPLIPIGGGSFYGALLERSGGENAAASLSRWGAVTMEQILVWNPDVVLLFCCGPARPQALYEDPAWRAVRAVRERRVYKVPMGGSRFADLIEGPLFSRWLAELLHPGLPSRLRQDLRETYRAIYGLTLSDDDLDRTLHARANALSAHYKRFLRETPP</sequence>
<feature type="signal peptide" evidence="1">
    <location>
        <begin position="1"/>
        <end position="17"/>
    </location>
</feature>
<evidence type="ECO:0000259" key="2">
    <source>
        <dbReference type="PROSITE" id="PS50983"/>
    </source>
</evidence>
<evidence type="ECO:0000256" key="1">
    <source>
        <dbReference type="SAM" id="SignalP"/>
    </source>
</evidence>
<dbReference type="EMBL" id="BJZO01000122">
    <property type="protein sequence ID" value="GEO82866.1"/>
    <property type="molecule type" value="Genomic_DNA"/>
</dbReference>
<dbReference type="AlphaFoldDB" id="A0A512HBN9"/>
<feature type="chain" id="PRO_5022081040" evidence="1">
    <location>
        <begin position="18"/>
        <end position="353"/>
    </location>
</feature>
<accession>A0A512HBN9</accession>
<name>A0A512HBN9_9PROT</name>